<feature type="transmembrane region" description="Helical" evidence="1">
    <location>
        <begin position="262"/>
        <end position="281"/>
    </location>
</feature>
<dbReference type="Pfam" id="PF20237">
    <property type="entry name" value="DUF6594"/>
    <property type="match status" value="1"/>
</dbReference>
<reference evidence="3" key="1">
    <citation type="submission" date="2018-03" db="EMBL/GenBank/DDBJ databases">
        <authorList>
            <person name="Guldener U."/>
        </authorList>
    </citation>
    <scope>NUCLEOTIDE SEQUENCE</scope>
</reference>
<protein>
    <recommendedName>
        <fullName evidence="2">DUF6594 domain-containing protein</fullName>
    </recommendedName>
</protein>
<keyword evidence="4" id="KW-1185">Reference proteome</keyword>
<dbReference type="EMBL" id="ONZQ02000004">
    <property type="protein sequence ID" value="SPO00538.1"/>
    <property type="molecule type" value="Genomic_DNA"/>
</dbReference>
<feature type="domain" description="DUF6594" evidence="2">
    <location>
        <begin position="24"/>
        <end position="276"/>
    </location>
</feature>
<organism evidence="3 4">
    <name type="scientific">Cephalotrichum gorgonifer</name>
    <dbReference type="NCBI Taxonomy" id="2041049"/>
    <lineage>
        <taxon>Eukaryota</taxon>
        <taxon>Fungi</taxon>
        <taxon>Dikarya</taxon>
        <taxon>Ascomycota</taxon>
        <taxon>Pezizomycotina</taxon>
        <taxon>Sordariomycetes</taxon>
        <taxon>Hypocreomycetidae</taxon>
        <taxon>Microascales</taxon>
        <taxon>Microascaceae</taxon>
        <taxon>Cephalotrichum</taxon>
    </lineage>
</organism>
<evidence type="ECO:0000259" key="2">
    <source>
        <dbReference type="Pfam" id="PF20237"/>
    </source>
</evidence>
<keyword evidence="1" id="KW-0812">Transmembrane</keyword>
<feature type="transmembrane region" description="Helical" evidence="1">
    <location>
        <begin position="209"/>
        <end position="229"/>
    </location>
</feature>
<dbReference type="PANTHER" id="PTHR34502:SF4">
    <property type="entry name" value="DUF6594 DOMAIN-CONTAINING PROTEIN"/>
    <property type="match status" value="1"/>
</dbReference>
<dbReference type="Proteomes" id="UP001187682">
    <property type="component" value="Unassembled WGS sequence"/>
</dbReference>
<sequence length="286" mass="33127">MRTATGADATEEDIQRKPWKYIGYKGYANFIASDDDFLILRRFESLSARVALSLQDKITVLEEELDKFDRIYSRPESRDVHNGTMRDDIIEERTELLDIIAKKLQRYNDFLLQQTSLKKLPPAQRRDIRSIRNWHFNHDYGAIATQEQKYLDKPDLINIVHKEKTPLRRFIDSSLYLRTLPIFKQRKDELYHYDAGHVSYYSDKRIDGFVSAVIVAIGVTMLITPLWILQGLNTLTMKLGIITIFIFIFLLLLSFTMVSKPFEALGATAAYAAVLMVFIQFGTADT</sequence>
<feature type="transmembrane region" description="Helical" evidence="1">
    <location>
        <begin position="235"/>
        <end position="255"/>
    </location>
</feature>
<comment type="caution">
    <text evidence="3">The sequence shown here is derived from an EMBL/GenBank/DDBJ whole genome shotgun (WGS) entry which is preliminary data.</text>
</comment>
<name>A0AAE8STI1_9PEZI</name>
<evidence type="ECO:0000256" key="1">
    <source>
        <dbReference type="SAM" id="Phobius"/>
    </source>
</evidence>
<evidence type="ECO:0000313" key="3">
    <source>
        <dbReference type="EMBL" id="SPO00538.1"/>
    </source>
</evidence>
<accession>A0AAE8STI1</accession>
<keyword evidence="1" id="KW-1133">Transmembrane helix</keyword>
<evidence type="ECO:0000313" key="4">
    <source>
        <dbReference type="Proteomes" id="UP001187682"/>
    </source>
</evidence>
<gene>
    <name evidence="3" type="ORF">DNG_03286</name>
</gene>
<keyword evidence="1" id="KW-0472">Membrane</keyword>
<dbReference type="PANTHER" id="PTHR34502">
    <property type="entry name" value="DUF6594 DOMAIN-CONTAINING PROTEIN-RELATED"/>
    <property type="match status" value="1"/>
</dbReference>
<dbReference type="InterPro" id="IPR046529">
    <property type="entry name" value="DUF6594"/>
</dbReference>
<dbReference type="AlphaFoldDB" id="A0AAE8STI1"/>
<proteinExistence type="predicted"/>